<accession>A0A9P9DCV1</accession>
<feature type="compositionally biased region" description="Basic and acidic residues" evidence="1">
    <location>
        <begin position="563"/>
        <end position="589"/>
    </location>
</feature>
<gene>
    <name evidence="3" type="ORF">B0J11DRAFT_102033</name>
</gene>
<dbReference type="OrthoDB" id="5413703at2759"/>
<comment type="caution">
    <text evidence="3">The sequence shown here is derived from an EMBL/GenBank/DDBJ whole genome shotgun (WGS) entry which is preliminary data.</text>
</comment>
<feature type="compositionally biased region" description="Polar residues" evidence="1">
    <location>
        <begin position="532"/>
        <end position="542"/>
    </location>
</feature>
<feature type="domain" description="DUF7514" evidence="2">
    <location>
        <begin position="226"/>
        <end position="388"/>
    </location>
</feature>
<feature type="compositionally biased region" description="Polar residues" evidence="1">
    <location>
        <begin position="593"/>
        <end position="607"/>
    </location>
</feature>
<reference evidence="3" key="1">
    <citation type="journal article" date="2021" name="Nat. Commun.">
        <title>Genetic determinants of endophytism in the Arabidopsis root mycobiome.</title>
        <authorList>
            <person name="Mesny F."/>
            <person name="Miyauchi S."/>
            <person name="Thiergart T."/>
            <person name="Pickel B."/>
            <person name="Atanasova L."/>
            <person name="Karlsson M."/>
            <person name="Huettel B."/>
            <person name="Barry K.W."/>
            <person name="Haridas S."/>
            <person name="Chen C."/>
            <person name="Bauer D."/>
            <person name="Andreopoulos W."/>
            <person name="Pangilinan J."/>
            <person name="LaButti K."/>
            <person name="Riley R."/>
            <person name="Lipzen A."/>
            <person name="Clum A."/>
            <person name="Drula E."/>
            <person name="Henrissat B."/>
            <person name="Kohler A."/>
            <person name="Grigoriev I.V."/>
            <person name="Martin F.M."/>
            <person name="Hacquard S."/>
        </authorList>
    </citation>
    <scope>NUCLEOTIDE SEQUENCE</scope>
    <source>
        <strain evidence="3">MPI-CAGE-CH-0243</strain>
    </source>
</reference>
<dbReference type="Pfam" id="PF24355">
    <property type="entry name" value="DUF7514"/>
    <property type="match status" value="1"/>
</dbReference>
<name>A0A9P9DCV1_9PLEO</name>
<sequence>MAAHDGYSYRSQPDHHAAYSSSYDSTYDPRSYHHSAHYQNSHHHDVPLRPRSRASSIAHSEGFPPQSTQQPLNNALNNAFDKSDSARAVDPELIAQITAEVKKSVLDEIKLSALASAAAQSNVSSTLPQDRVPLSPASTSASFPPRNVYTPPSPKHPDFSSRESASPDPLAHDPMFDAAEDTPTPRHGTTAPPSDAPQERTSRSRPPPVERMATSDFTPIEKQWQRLFDQDGNPLPRLGHFLRGLALHLIDDYEPKRSLVITPAKMLKFYEDVKLPEEIYPWQKIFGELSYSTLSKIYRDMRCEHHLIQEHVAEQPQTPALTPAGFEEWMAAMIQAYPDAEYARLSKAVLDMPISNSEDCKERFPKELPRRLFPNQENLQAQQRCAAALSAEGVGPLRRAPTFPPPPPMARGSQGSGTQPNLERERSPYATKSRPDRQDSRVFDSEDETNETLAMPIERERKPYSAAPGGGKVHSDDMGRSMHSDASSQDYRRRAQSTASQGQWVPPSNTPHSQQPHPRNISNANGRRARSPSFSNYGTRSDPNVRDIPGSYYNSNVYDSEEENRRYAKDAEKRRNDWARRQAEEETNHARRSTTGLSDSSYDSQPRSYDDDYYRGRNGTTANGYENRGHEPRRY</sequence>
<dbReference type="PANTHER" id="PTHR39611">
    <property type="entry name" value="HYDROXYPROLINE-RICH GLYCOPROTEIN DZ-HRGP-RELATED"/>
    <property type="match status" value="1"/>
</dbReference>
<protein>
    <recommendedName>
        <fullName evidence="2">DUF7514 domain-containing protein</fullName>
    </recommendedName>
</protein>
<dbReference type="InterPro" id="IPR055936">
    <property type="entry name" value="DUF7514"/>
</dbReference>
<evidence type="ECO:0000313" key="3">
    <source>
        <dbReference type="EMBL" id="KAH7116829.1"/>
    </source>
</evidence>
<feature type="region of interest" description="Disordered" evidence="1">
    <location>
        <begin position="396"/>
        <end position="635"/>
    </location>
</feature>
<evidence type="ECO:0000256" key="1">
    <source>
        <dbReference type="SAM" id="MobiDB-lite"/>
    </source>
</evidence>
<feature type="compositionally biased region" description="Polar residues" evidence="1">
    <location>
        <begin position="65"/>
        <end position="77"/>
    </location>
</feature>
<dbReference type="Proteomes" id="UP000700596">
    <property type="component" value="Unassembled WGS sequence"/>
</dbReference>
<proteinExistence type="predicted"/>
<keyword evidence="4" id="KW-1185">Reference proteome</keyword>
<feature type="compositionally biased region" description="Basic and acidic residues" evidence="1">
    <location>
        <begin position="473"/>
        <end position="483"/>
    </location>
</feature>
<dbReference type="PANTHER" id="PTHR39611:SF1">
    <property type="entry name" value="HYDROXYPROLINE-RICH GLYCOPROTEIN DZ-HRGP"/>
    <property type="match status" value="1"/>
</dbReference>
<dbReference type="EMBL" id="JAGMWT010000014">
    <property type="protein sequence ID" value="KAH7116829.1"/>
    <property type="molecule type" value="Genomic_DNA"/>
</dbReference>
<organism evidence="3 4">
    <name type="scientific">Dendryphion nanum</name>
    <dbReference type="NCBI Taxonomy" id="256645"/>
    <lineage>
        <taxon>Eukaryota</taxon>
        <taxon>Fungi</taxon>
        <taxon>Dikarya</taxon>
        <taxon>Ascomycota</taxon>
        <taxon>Pezizomycotina</taxon>
        <taxon>Dothideomycetes</taxon>
        <taxon>Pleosporomycetidae</taxon>
        <taxon>Pleosporales</taxon>
        <taxon>Torulaceae</taxon>
        <taxon>Dendryphion</taxon>
    </lineage>
</organism>
<evidence type="ECO:0000313" key="4">
    <source>
        <dbReference type="Proteomes" id="UP000700596"/>
    </source>
</evidence>
<feature type="compositionally biased region" description="Basic and acidic residues" evidence="1">
    <location>
        <begin position="422"/>
        <end position="444"/>
    </location>
</feature>
<feature type="region of interest" description="Disordered" evidence="1">
    <location>
        <begin position="1"/>
        <end position="79"/>
    </location>
</feature>
<evidence type="ECO:0000259" key="2">
    <source>
        <dbReference type="Pfam" id="PF24355"/>
    </source>
</evidence>
<feature type="region of interest" description="Disordered" evidence="1">
    <location>
        <begin position="120"/>
        <end position="212"/>
    </location>
</feature>
<dbReference type="AlphaFoldDB" id="A0A9P9DCV1"/>
<feature type="compositionally biased region" description="Polar residues" evidence="1">
    <location>
        <begin position="496"/>
        <end position="525"/>
    </location>
</feature>